<proteinExistence type="predicted"/>
<dbReference type="RefSeq" id="WP_256552078.1">
    <property type="nucleotide sequence ID" value="NZ_CP101751.1"/>
</dbReference>
<accession>A0ABY5IYK3</accession>
<keyword evidence="2" id="KW-1185">Reference proteome</keyword>
<reference evidence="1" key="1">
    <citation type="submission" date="2022-07" db="EMBL/GenBank/DDBJ databases">
        <title>Isolation, identification, and degradation of a PFOSA degrading strain from sewage treatment plant.</title>
        <authorList>
            <person name="Zhang L."/>
            <person name="Huo Y."/>
        </authorList>
    </citation>
    <scope>NUCLEOTIDE SEQUENCE</scope>
    <source>
        <strain evidence="1">C1</strain>
    </source>
</reference>
<evidence type="ECO:0000313" key="2">
    <source>
        <dbReference type="Proteomes" id="UP001059844"/>
    </source>
</evidence>
<evidence type="ECO:0000313" key="1">
    <source>
        <dbReference type="EMBL" id="UUC46414.1"/>
    </source>
</evidence>
<evidence type="ECO:0008006" key="3">
    <source>
        <dbReference type="Google" id="ProtNLM"/>
    </source>
</evidence>
<dbReference type="EMBL" id="CP101751">
    <property type="protein sequence ID" value="UUC46414.1"/>
    <property type="molecule type" value="Genomic_DNA"/>
</dbReference>
<gene>
    <name evidence="1" type="ORF">NOX80_04230</name>
</gene>
<organism evidence="1 2">
    <name type="scientific">Flavobacterium cerinum</name>
    <dbReference type="NCBI Taxonomy" id="2502784"/>
    <lineage>
        <taxon>Bacteria</taxon>
        <taxon>Pseudomonadati</taxon>
        <taxon>Bacteroidota</taxon>
        <taxon>Flavobacteriia</taxon>
        <taxon>Flavobacteriales</taxon>
        <taxon>Flavobacteriaceae</taxon>
        <taxon>Flavobacterium</taxon>
    </lineage>
</organism>
<dbReference type="Proteomes" id="UP001059844">
    <property type="component" value="Chromosome"/>
</dbReference>
<protein>
    <recommendedName>
        <fullName evidence="3">Bacteriocin</fullName>
    </recommendedName>
</protein>
<name>A0ABY5IYK3_9FLAO</name>
<sequence>MDLQKLKMIELSTHEMMSVRGGGEIAYWLGYAMGYASGKIEQAKEWLEETMRD</sequence>